<dbReference type="PIRSF" id="PIRSF035875">
    <property type="entry name" value="RNase_BN"/>
    <property type="match status" value="1"/>
</dbReference>
<feature type="transmembrane region" description="Helical" evidence="6">
    <location>
        <begin position="123"/>
        <end position="142"/>
    </location>
</feature>
<reference evidence="7 8" key="1">
    <citation type="submission" date="2018-11" db="EMBL/GenBank/DDBJ databases">
        <title>Chryseotalea sanarue gen. nov., sp., nov., a member of the family Cytophagaceae, isolated from a brackish lake in Hamamatsu Japan.</title>
        <authorList>
            <person name="Maejima Y."/>
            <person name="Iino T."/>
            <person name="Muraguchi Y."/>
            <person name="Fukuda K."/>
            <person name="Ohkuma M."/>
            <person name="Moriuchi R."/>
            <person name="Dohra H."/>
            <person name="Kimbara K."/>
            <person name="Shintani M."/>
        </authorList>
    </citation>
    <scope>NUCLEOTIDE SEQUENCE [LARGE SCALE GENOMIC DNA]</scope>
    <source>
        <strain evidence="7 8">Ys</strain>
    </source>
</reference>
<dbReference type="OrthoDB" id="977385at2"/>
<evidence type="ECO:0000256" key="1">
    <source>
        <dbReference type="ARBA" id="ARBA00004651"/>
    </source>
</evidence>
<dbReference type="AlphaFoldDB" id="A0A401U7G4"/>
<dbReference type="Proteomes" id="UP000288227">
    <property type="component" value="Unassembled WGS sequence"/>
</dbReference>
<evidence type="ECO:0000313" key="7">
    <source>
        <dbReference type="EMBL" id="GCC50828.1"/>
    </source>
</evidence>
<protein>
    <submittedName>
        <fullName evidence="7">YihY/virulence factor BrkB family protein</fullName>
    </submittedName>
</protein>
<organism evidence="7 8">
    <name type="scientific">Chryseotalea sanaruensis</name>
    <dbReference type="NCBI Taxonomy" id="2482724"/>
    <lineage>
        <taxon>Bacteria</taxon>
        <taxon>Pseudomonadati</taxon>
        <taxon>Bacteroidota</taxon>
        <taxon>Cytophagia</taxon>
        <taxon>Cytophagales</taxon>
        <taxon>Chryseotaleaceae</taxon>
        <taxon>Chryseotalea</taxon>
    </lineage>
</organism>
<keyword evidence="3 6" id="KW-0812">Transmembrane</keyword>
<dbReference type="EMBL" id="BHXQ01000002">
    <property type="protein sequence ID" value="GCC50828.1"/>
    <property type="molecule type" value="Genomic_DNA"/>
</dbReference>
<evidence type="ECO:0000313" key="8">
    <source>
        <dbReference type="Proteomes" id="UP000288227"/>
    </source>
</evidence>
<name>A0A401U7G4_9BACT</name>
<proteinExistence type="predicted"/>
<comment type="subcellular location">
    <subcellularLocation>
        <location evidence="1">Cell membrane</location>
        <topology evidence="1">Multi-pass membrane protein</topology>
    </subcellularLocation>
</comment>
<dbReference type="InterPro" id="IPR017039">
    <property type="entry name" value="Virul_fac_BrkB"/>
</dbReference>
<feature type="transmembrane region" description="Helical" evidence="6">
    <location>
        <begin position="277"/>
        <end position="302"/>
    </location>
</feature>
<keyword evidence="4 6" id="KW-1133">Transmembrane helix</keyword>
<evidence type="ECO:0000256" key="3">
    <source>
        <dbReference type="ARBA" id="ARBA00022692"/>
    </source>
</evidence>
<accession>A0A401U7G4</accession>
<dbReference type="GO" id="GO:0005886">
    <property type="term" value="C:plasma membrane"/>
    <property type="evidence" value="ECO:0007669"/>
    <property type="project" value="UniProtKB-SubCell"/>
</dbReference>
<evidence type="ECO:0000256" key="5">
    <source>
        <dbReference type="ARBA" id="ARBA00023136"/>
    </source>
</evidence>
<feature type="transmembrane region" description="Helical" evidence="6">
    <location>
        <begin position="245"/>
        <end position="265"/>
    </location>
</feature>
<evidence type="ECO:0000256" key="4">
    <source>
        <dbReference type="ARBA" id="ARBA00022989"/>
    </source>
</evidence>
<keyword evidence="8" id="KW-1185">Reference proteome</keyword>
<dbReference type="Pfam" id="PF03631">
    <property type="entry name" value="Virul_fac_BrkB"/>
    <property type="match status" value="1"/>
</dbReference>
<keyword evidence="5 6" id="KW-0472">Membrane</keyword>
<sequence>MKYSHKKYLFKYGQGQRFVDLLRRVHMSKKRQVSLYSVIKIFFKNIKEDDILDRANGVAYNFILAIFPTIIFLFTLIPYISSVIPDVNTNSIMEFLGSMMPQSMYEVVASTIEDIIGNSRGGLLTFGVLFALFLATNGMMALMRAFNACYNTQEKRGLIKTRLIATGLTLNLSLVLFLAVILLVVGQLVLDYVLAYLPEFAWLNADTYTLYLLFVLRFVVIFIVFFLAIATIYYFGPAIHYDWRFFSLGSLIATLGTMGVSYGFSYYITHFGSYNKIYGSIGVLIALMIWVQLVTTVLLFGYEIDASIHEAKTKAALWEARKKNA</sequence>
<feature type="transmembrane region" description="Helical" evidence="6">
    <location>
        <begin position="210"/>
        <end position="233"/>
    </location>
</feature>
<gene>
    <name evidence="7" type="ORF">SanaruYs_10460</name>
</gene>
<dbReference type="NCBIfam" id="TIGR00765">
    <property type="entry name" value="yihY_not_rbn"/>
    <property type="match status" value="1"/>
</dbReference>
<keyword evidence="2" id="KW-1003">Cell membrane</keyword>
<feature type="transmembrane region" description="Helical" evidence="6">
    <location>
        <begin position="58"/>
        <end position="80"/>
    </location>
</feature>
<comment type="caution">
    <text evidence="7">The sequence shown here is derived from an EMBL/GenBank/DDBJ whole genome shotgun (WGS) entry which is preliminary data.</text>
</comment>
<evidence type="ECO:0000256" key="2">
    <source>
        <dbReference type="ARBA" id="ARBA00022475"/>
    </source>
</evidence>
<dbReference type="PANTHER" id="PTHR30213">
    <property type="entry name" value="INNER MEMBRANE PROTEIN YHJD"/>
    <property type="match status" value="1"/>
</dbReference>
<dbReference type="PANTHER" id="PTHR30213:SF0">
    <property type="entry name" value="UPF0761 MEMBRANE PROTEIN YIHY"/>
    <property type="match status" value="1"/>
</dbReference>
<dbReference type="RefSeq" id="WP_127121488.1">
    <property type="nucleotide sequence ID" value="NZ_BHXQ01000002.1"/>
</dbReference>
<feature type="transmembrane region" description="Helical" evidence="6">
    <location>
        <begin position="163"/>
        <end position="190"/>
    </location>
</feature>
<evidence type="ECO:0000256" key="6">
    <source>
        <dbReference type="SAM" id="Phobius"/>
    </source>
</evidence>